<comment type="similarity">
    <text evidence="2">Belongs to the flagella basal body rod proteins family.</text>
</comment>
<comment type="subunit">
    <text evidence="5 6">The basal body constitutes a major portion of the flagellar organelle and consists of four rings (L,P,S, and M) mounted on a central rod. The rod consists of about 26 subunits of FlgG in the distal portion, and FlgB, FlgC and FlgF are thought to build up the proximal portion of the rod with about 6 subunits each.</text>
</comment>
<evidence type="ECO:0000259" key="7">
    <source>
        <dbReference type="Pfam" id="PF00460"/>
    </source>
</evidence>
<name>A0ABZ1C035_9FIRM</name>
<comment type="subcellular location">
    <subcellularLocation>
        <location evidence="1 6">Bacterial flagellum basal body</location>
    </subcellularLocation>
</comment>
<evidence type="ECO:0000313" key="10">
    <source>
        <dbReference type="Proteomes" id="UP001332192"/>
    </source>
</evidence>
<feature type="domain" description="Flagellar basal-body/hook protein C-terminal" evidence="8">
    <location>
        <begin position="100"/>
        <end position="140"/>
    </location>
</feature>
<evidence type="ECO:0000256" key="3">
    <source>
        <dbReference type="ARBA" id="ARBA00017941"/>
    </source>
</evidence>
<feature type="domain" description="Flagellar basal body rod protein N-terminal" evidence="7">
    <location>
        <begin position="7"/>
        <end position="31"/>
    </location>
</feature>
<dbReference type="PANTHER" id="PTHR30435:SF2">
    <property type="entry name" value="FLAGELLAR BASAL-BODY ROD PROTEIN FLGC"/>
    <property type="match status" value="1"/>
</dbReference>
<reference evidence="9 10" key="1">
    <citation type="journal article" date="2024" name="Front. Microbiol.">
        <title>Novel thermophilic genera Geochorda gen. nov. and Carboxydochorda gen. nov. from the deep terrestrial subsurface reveal the ecophysiological diversity in the class Limnochordia.</title>
        <authorList>
            <person name="Karnachuk O.V."/>
            <person name="Lukina A.P."/>
            <person name="Avakyan M.R."/>
            <person name="Kadnikov V.V."/>
            <person name="Begmatov S."/>
            <person name="Beletsky A.V."/>
            <person name="Vlasova K.G."/>
            <person name="Novikov A.A."/>
            <person name="Shcherbakova V.A."/>
            <person name="Mardanov A.V."/>
            <person name="Ravin N.V."/>
        </authorList>
    </citation>
    <scope>NUCLEOTIDE SEQUENCE [LARGE SCALE GENOMIC DNA]</scope>
    <source>
        <strain evidence="9 10">L945</strain>
    </source>
</reference>
<evidence type="ECO:0000313" key="9">
    <source>
        <dbReference type="EMBL" id="WRP18444.1"/>
    </source>
</evidence>
<evidence type="ECO:0000259" key="8">
    <source>
        <dbReference type="Pfam" id="PF06429"/>
    </source>
</evidence>
<protein>
    <recommendedName>
        <fullName evidence="3 6">Flagellar basal-body rod protein FlgC</fullName>
    </recommendedName>
</protein>
<dbReference type="RefSeq" id="WP_324717717.1">
    <property type="nucleotide sequence ID" value="NZ_CP141615.1"/>
</dbReference>
<evidence type="ECO:0000256" key="1">
    <source>
        <dbReference type="ARBA" id="ARBA00004117"/>
    </source>
</evidence>
<dbReference type="Pfam" id="PF06429">
    <property type="entry name" value="Flg_bbr_C"/>
    <property type="match status" value="1"/>
</dbReference>
<keyword evidence="9" id="KW-0282">Flagellum</keyword>
<accession>A0ABZ1C035</accession>
<dbReference type="NCBIfam" id="TIGR01395">
    <property type="entry name" value="FlgC"/>
    <property type="match status" value="1"/>
</dbReference>
<evidence type="ECO:0000256" key="2">
    <source>
        <dbReference type="ARBA" id="ARBA00009677"/>
    </source>
</evidence>
<proteinExistence type="inferred from homology"/>
<dbReference type="InterPro" id="IPR010930">
    <property type="entry name" value="Flg_bb/hook_C_dom"/>
</dbReference>
<keyword evidence="9" id="KW-0966">Cell projection</keyword>
<gene>
    <name evidence="9" type="primary">flgC</name>
    <name evidence="9" type="ORF">U7230_05415</name>
</gene>
<evidence type="ECO:0000256" key="5">
    <source>
        <dbReference type="ARBA" id="ARBA00025933"/>
    </source>
</evidence>
<sequence>MAFLSGLDISASGLTAERLRMDLVANNLANAYSTRSARGGVYRRQVPVFAAREGTGLGSWKRTGPSAFSGQGVEVVTIAEDPAPPRLVYDPGHPDARPDGYVEYPNVDVVTEMVDMMAASRAYQANLAAFTTSRDMAQWAVDLIRV</sequence>
<organism evidence="9 10">
    <name type="scientific">Carboxydichorda subterranea</name>
    <dbReference type="NCBI Taxonomy" id="3109565"/>
    <lineage>
        <taxon>Bacteria</taxon>
        <taxon>Bacillati</taxon>
        <taxon>Bacillota</taxon>
        <taxon>Limnochordia</taxon>
        <taxon>Limnochordales</taxon>
        <taxon>Geochordaceae</taxon>
        <taxon>Carboxydichorda</taxon>
    </lineage>
</organism>
<dbReference type="EMBL" id="CP141615">
    <property type="protein sequence ID" value="WRP18444.1"/>
    <property type="molecule type" value="Genomic_DNA"/>
</dbReference>
<keyword evidence="4 6" id="KW-0975">Bacterial flagellum</keyword>
<dbReference type="InterPro" id="IPR001444">
    <property type="entry name" value="Flag_bb_rod_N"/>
</dbReference>
<keyword evidence="9" id="KW-0969">Cilium</keyword>
<dbReference type="Pfam" id="PF00460">
    <property type="entry name" value="Flg_bb_rod"/>
    <property type="match status" value="1"/>
</dbReference>
<evidence type="ECO:0000256" key="4">
    <source>
        <dbReference type="ARBA" id="ARBA00023143"/>
    </source>
</evidence>
<dbReference type="PANTHER" id="PTHR30435">
    <property type="entry name" value="FLAGELLAR PROTEIN"/>
    <property type="match status" value="1"/>
</dbReference>
<dbReference type="Proteomes" id="UP001332192">
    <property type="component" value="Chromosome"/>
</dbReference>
<keyword evidence="10" id="KW-1185">Reference proteome</keyword>
<evidence type="ECO:0000256" key="6">
    <source>
        <dbReference type="RuleBase" id="RU362062"/>
    </source>
</evidence>
<dbReference type="InterPro" id="IPR006299">
    <property type="entry name" value="FlgC"/>
</dbReference>